<dbReference type="SUPFAM" id="SSF103247">
    <property type="entry name" value="TT1751-like"/>
    <property type="match status" value="1"/>
</dbReference>
<accession>A0A556PDD4</accession>
<dbReference type="PIRSF" id="PIRSF021774">
    <property type="entry name" value="UCP021774"/>
    <property type="match status" value="1"/>
</dbReference>
<dbReference type="CDD" id="cd14797">
    <property type="entry name" value="DUF302"/>
    <property type="match status" value="1"/>
</dbReference>
<dbReference type="Gene3D" id="3.30.310.70">
    <property type="entry name" value="TT1751-like domain"/>
    <property type="match status" value="1"/>
</dbReference>
<dbReference type="InterPro" id="IPR005180">
    <property type="entry name" value="DUF302"/>
</dbReference>
<comment type="caution">
    <text evidence="2">The sequence shown here is derived from an EMBL/GenBank/DDBJ whole genome shotgun (WGS) entry which is preliminary data.</text>
</comment>
<dbReference type="Pfam" id="PF03625">
    <property type="entry name" value="DUF302"/>
    <property type="match status" value="1"/>
</dbReference>
<reference evidence="2 3" key="1">
    <citation type="submission" date="2019-07" db="EMBL/GenBank/DDBJ databases">
        <title>Allobacillus sp. nov. SKP isolated from shrimp paste of Euphausiacea.</title>
        <authorList>
            <person name="Kanchanasin P."/>
            <person name="Tanasupawat S."/>
            <person name="Shi W."/>
            <person name="Wu L."/>
            <person name="Ma J."/>
        </authorList>
    </citation>
    <scope>NUCLEOTIDE SEQUENCE [LARGE SCALE GENOMIC DNA]</scope>
    <source>
        <strain evidence="2 3">SKP4-8</strain>
    </source>
</reference>
<evidence type="ECO:0000313" key="3">
    <source>
        <dbReference type="Proteomes" id="UP000316425"/>
    </source>
</evidence>
<dbReference type="OrthoDB" id="9791067at2"/>
<keyword evidence="3" id="KW-1185">Reference proteome</keyword>
<dbReference type="Proteomes" id="UP000316425">
    <property type="component" value="Unassembled WGS sequence"/>
</dbReference>
<dbReference type="EMBL" id="VMHE01000021">
    <property type="protein sequence ID" value="TSJ62397.1"/>
    <property type="molecule type" value="Genomic_DNA"/>
</dbReference>
<dbReference type="InterPro" id="IPR016796">
    <property type="entry name" value="UCP021774"/>
</dbReference>
<gene>
    <name evidence="2" type="ORF">FPQ13_10420</name>
</gene>
<dbReference type="PANTHER" id="PTHR38342">
    <property type="entry name" value="SLR5037 PROTEIN"/>
    <property type="match status" value="1"/>
</dbReference>
<dbReference type="PANTHER" id="PTHR38342:SF1">
    <property type="entry name" value="SLR5037 PROTEIN"/>
    <property type="match status" value="1"/>
</dbReference>
<evidence type="ECO:0000259" key="1">
    <source>
        <dbReference type="Pfam" id="PF03625"/>
    </source>
</evidence>
<name>A0A556PDD4_9BACI</name>
<evidence type="ECO:0000313" key="2">
    <source>
        <dbReference type="EMBL" id="TSJ62397.1"/>
    </source>
</evidence>
<dbReference type="AlphaFoldDB" id="A0A556PDD4"/>
<dbReference type="RefSeq" id="WP_144089269.1">
    <property type="nucleotide sequence ID" value="NZ_VMHE01000021.1"/>
</dbReference>
<proteinExistence type="predicted"/>
<dbReference type="InterPro" id="IPR035923">
    <property type="entry name" value="TT1751-like_sf"/>
</dbReference>
<sequence>MFHYTVETTKSVEEAAKTLEESLKEKQFGVLWHFDVKGTLESKGLDYEYPFLVLEVCNPKAAQQVLTTNQMVGYMLPCKMVVYQDDQDEKTKIGMPKPTELMKMVGDDAIHETAKDIENQLIEAIEQSK</sequence>
<feature type="domain" description="DUF302" evidence="1">
    <location>
        <begin position="34"/>
        <end position="98"/>
    </location>
</feature>
<organism evidence="2 3">
    <name type="scientific">Allobacillus salarius</name>
    <dbReference type="NCBI Taxonomy" id="1955272"/>
    <lineage>
        <taxon>Bacteria</taxon>
        <taxon>Bacillati</taxon>
        <taxon>Bacillota</taxon>
        <taxon>Bacilli</taxon>
        <taxon>Bacillales</taxon>
        <taxon>Bacillaceae</taxon>
        <taxon>Allobacillus</taxon>
    </lineage>
</organism>
<protein>
    <submittedName>
        <fullName evidence="2">DUF302 domain-containing protein</fullName>
    </submittedName>
</protein>